<dbReference type="InterPro" id="IPR027443">
    <property type="entry name" value="IPNS-like_sf"/>
</dbReference>
<keyword evidence="3" id="KW-0408">Iron</keyword>
<dbReference type="SUPFAM" id="SSF51197">
    <property type="entry name" value="Clavaminate synthase-like"/>
    <property type="match status" value="1"/>
</dbReference>
<dbReference type="STRING" id="2769.R7QC14"/>
<dbReference type="GO" id="GO:0046872">
    <property type="term" value="F:metal ion binding"/>
    <property type="evidence" value="ECO:0007669"/>
    <property type="project" value="UniProtKB-KW"/>
</dbReference>
<dbReference type="Gramene" id="CDF36032">
    <property type="protein sequence ID" value="CDF36032"/>
    <property type="gene ID" value="CHC_T00004450001"/>
</dbReference>
<dbReference type="Proteomes" id="UP000012073">
    <property type="component" value="Unassembled WGS sequence"/>
</dbReference>
<dbReference type="PANTHER" id="PTHR10209">
    <property type="entry name" value="OXIDOREDUCTASE, 2OG-FE II OXYGENASE FAMILY PROTEIN"/>
    <property type="match status" value="1"/>
</dbReference>
<sequence>MSKMLSKNIDKVDMSVFIEKQEDVHACRAVAQSLREYGAVLVRDPRVDEDDSTKFLNMMERYFSQPREVKMKDARPQFFYQVGVTPDFVERPRDNSTIAHELDTAERPVSNPSARRKDPKWRFFWRCGERPKTTDFPELNAPQVVPEAFEDEWASTMNGWGGRLIDTILMISDMLALGLGLPQTSIRDKLEFGPHLLAPTGSDLNVLADSVGTSLAGYHYDLNILTIHGKSRYPGLYIWTRTGKRIPVAVPEGYLLIQSGIQLEYLTAGDIRRGMHEVVVSKETSEAAREARSAGGSLWRVSSTLFAHVRSDASLAPLGSYANNADPTLYPAVQAGAQVANELKAIELAS</sequence>
<evidence type="ECO:0000256" key="3">
    <source>
        <dbReference type="ARBA" id="ARBA00023004"/>
    </source>
</evidence>
<protein>
    <recommendedName>
        <fullName evidence="4">Non-haem dioxygenase N-terminal domain-containing protein</fullName>
    </recommendedName>
</protein>
<organism evidence="5 6">
    <name type="scientific">Chondrus crispus</name>
    <name type="common">Carrageen Irish moss</name>
    <name type="synonym">Polymorpha crispa</name>
    <dbReference type="NCBI Taxonomy" id="2769"/>
    <lineage>
        <taxon>Eukaryota</taxon>
        <taxon>Rhodophyta</taxon>
        <taxon>Florideophyceae</taxon>
        <taxon>Rhodymeniophycidae</taxon>
        <taxon>Gigartinales</taxon>
        <taxon>Gigartinaceae</taxon>
        <taxon>Chondrus</taxon>
    </lineage>
</organism>
<name>R7QC14_CHOCR</name>
<gene>
    <name evidence="5" type="ORF">CHC_T00004450001</name>
</gene>
<evidence type="ECO:0000256" key="2">
    <source>
        <dbReference type="ARBA" id="ARBA00023002"/>
    </source>
</evidence>
<keyword evidence="1" id="KW-0479">Metal-binding</keyword>
<dbReference type="RefSeq" id="XP_005715851.1">
    <property type="nucleotide sequence ID" value="XM_005715794.1"/>
</dbReference>
<dbReference type="KEGG" id="ccp:CHC_T00004450001"/>
<dbReference type="AlphaFoldDB" id="R7QC14"/>
<dbReference type="Pfam" id="PF14226">
    <property type="entry name" value="DIOX_N"/>
    <property type="match status" value="1"/>
</dbReference>
<keyword evidence="2" id="KW-0560">Oxidoreductase</keyword>
<dbReference type="Gene3D" id="2.60.120.330">
    <property type="entry name" value="B-lactam Antibiotic, Isopenicillin N Synthase, Chain"/>
    <property type="match status" value="1"/>
</dbReference>
<accession>R7QC14</accession>
<reference evidence="6" key="1">
    <citation type="journal article" date="2013" name="Proc. Natl. Acad. Sci. U.S.A.">
        <title>Genome structure and metabolic features in the red seaweed Chondrus crispus shed light on evolution of the Archaeplastida.</title>
        <authorList>
            <person name="Collen J."/>
            <person name="Porcel B."/>
            <person name="Carre W."/>
            <person name="Ball S.G."/>
            <person name="Chaparro C."/>
            <person name="Tonon T."/>
            <person name="Barbeyron T."/>
            <person name="Michel G."/>
            <person name="Noel B."/>
            <person name="Valentin K."/>
            <person name="Elias M."/>
            <person name="Artiguenave F."/>
            <person name="Arun A."/>
            <person name="Aury J.M."/>
            <person name="Barbosa-Neto J.F."/>
            <person name="Bothwell J.H."/>
            <person name="Bouget F.Y."/>
            <person name="Brillet L."/>
            <person name="Cabello-Hurtado F."/>
            <person name="Capella-Gutierrez S."/>
            <person name="Charrier B."/>
            <person name="Cladiere L."/>
            <person name="Cock J.M."/>
            <person name="Coelho S.M."/>
            <person name="Colleoni C."/>
            <person name="Czjzek M."/>
            <person name="Da Silva C."/>
            <person name="Delage L."/>
            <person name="Denoeud F."/>
            <person name="Deschamps P."/>
            <person name="Dittami S.M."/>
            <person name="Gabaldon T."/>
            <person name="Gachon C.M."/>
            <person name="Groisillier A."/>
            <person name="Herve C."/>
            <person name="Jabbari K."/>
            <person name="Katinka M."/>
            <person name="Kloareg B."/>
            <person name="Kowalczyk N."/>
            <person name="Labadie K."/>
            <person name="Leblanc C."/>
            <person name="Lopez P.J."/>
            <person name="McLachlan D.H."/>
            <person name="Meslet-Cladiere L."/>
            <person name="Moustafa A."/>
            <person name="Nehr Z."/>
            <person name="Nyvall Collen P."/>
            <person name="Panaud O."/>
            <person name="Partensky F."/>
            <person name="Poulain J."/>
            <person name="Rensing S.A."/>
            <person name="Rousvoal S."/>
            <person name="Samson G."/>
            <person name="Symeonidi A."/>
            <person name="Weissenbach J."/>
            <person name="Zambounis A."/>
            <person name="Wincker P."/>
            <person name="Boyen C."/>
        </authorList>
    </citation>
    <scope>NUCLEOTIDE SEQUENCE [LARGE SCALE GENOMIC DNA]</scope>
    <source>
        <strain evidence="6">cv. Stackhouse</strain>
    </source>
</reference>
<dbReference type="OMA" id="HQPDPKC"/>
<evidence type="ECO:0000259" key="4">
    <source>
        <dbReference type="Pfam" id="PF14226"/>
    </source>
</evidence>
<evidence type="ECO:0000256" key="1">
    <source>
        <dbReference type="ARBA" id="ARBA00022723"/>
    </source>
</evidence>
<dbReference type="PANTHER" id="PTHR10209:SF874">
    <property type="entry name" value="2-OXOGLUTARATE (2OG) AND FE(II)-DEPENDENT OXYGENASE SUPERFAMILY PROTEIN"/>
    <property type="match status" value="1"/>
</dbReference>
<dbReference type="InterPro" id="IPR026992">
    <property type="entry name" value="DIOX_N"/>
</dbReference>
<dbReference type="OrthoDB" id="10248513at2759"/>
<dbReference type="GO" id="GO:0016491">
    <property type="term" value="F:oxidoreductase activity"/>
    <property type="evidence" value="ECO:0007669"/>
    <property type="project" value="UniProtKB-KW"/>
</dbReference>
<evidence type="ECO:0000313" key="6">
    <source>
        <dbReference type="Proteomes" id="UP000012073"/>
    </source>
</evidence>
<evidence type="ECO:0000313" key="5">
    <source>
        <dbReference type="EMBL" id="CDF36032.1"/>
    </source>
</evidence>
<feature type="domain" description="Non-haem dioxygenase N-terminal" evidence="4">
    <location>
        <begin position="9"/>
        <end position="121"/>
    </location>
</feature>
<dbReference type="PhylomeDB" id="R7QC14"/>
<dbReference type="GeneID" id="17323561"/>
<proteinExistence type="predicted"/>
<dbReference type="EMBL" id="HG001756">
    <property type="protein sequence ID" value="CDF36032.1"/>
    <property type="molecule type" value="Genomic_DNA"/>
</dbReference>
<keyword evidence="6" id="KW-1185">Reference proteome</keyword>